<sequence length="465" mass="49135">MSLVARAEVAEEQVAGAGEARAADPERREPGEALTRDWRAWQRERLAAATAPHGPAALVLTQWVTGAEPREVAGLPGRWAAVDGVLTATGFATGDYLLPGGAAATAPLWLGDPAVTPGASPEVTSGGALVRPFAREGVLAVRVFDPEAPGRVGLDAIDAFAPDADWIVPARFEPNQRTVPVELADGHRTLADTSGDLVFELAGAEHRLAGALRGGAISVVFGDATNGVESYGFRFLTVPAPDAAGRTAVDFNRAYLPPCAFSDQFVCPLPAPGNRLPVRIAAGERTVRRRETAQVEGGEAGDADEKARTRRYRDVMGAFPSGVTIVTTQGEDGPVGFTCQSFYSVSIDPPLVSFSIARTSKSLAAVRASGRVVINFLGAAQRHLSAQFARSGTDKWSGVAWTPAADNGSPVLDEVTGWVAGDIEREIEAGDHLIFLVRVSALHTAPDVEPLVFHRGSYRELEYMI</sequence>
<organism evidence="3 4">
    <name type="scientific">Leucobacter aridicollis</name>
    <dbReference type="NCBI Taxonomy" id="283878"/>
    <lineage>
        <taxon>Bacteria</taxon>
        <taxon>Bacillati</taxon>
        <taxon>Actinomycetota</taxon>
        <taxon>Actinomycetes</taxon>
        <taxon>Micrococcales</taxon>
        <taxon>Microbacteriaceae</taxon>
        <taxon>Leucobacter</taxon>
    </lineage>
</organism>
<dbReference type="SMART" id="SM00903">
    <property type="entry name" value="Flavin_Reduct"/>
    <property type="match status" value="1"/>
</dbReference>
<feature type="compositionally biased region" description="Low complexity" evidence="1">
    <location>
        <begin position="1"/>
        <end position="20"/>
    </location>
</feature>
<dbReference type="Pfam" id="PF01613">
    <property type="entry name" value="Flavin_Reduct"/>
    <property type="match status" value="1"/>
</dbReference>
<keyword evidence="4" id="KW-1185">Reference proteome</keyword>
<dbReference type="RefSeq" id="WP_185986212.1">
    <property type="nucleotide sequence ID" value="NZ_BAAALZ010000002.1"/>
</dbReference>
<feature type="domain" description="Flavin reductase like" evidence="2">
    <location>
        <begin position="316"/>
        <end position="460"/>
    </location>
</feature>
<dbReference type="SUPFAM" id="SSF50475">
    <property type="entry name" value="FMN-binding split barrel"/>
    <property type="match status" value="1"/>
</dbReference>
<dbReference type="InterPro" id="IPR012467">
    <property type="entry name" value="DUF1684"/>
</dbReference>
<feature type="compositionally biased region" description="Basic and acidic residues" evidence="1">
    <location>
        <begin position="21"/>
        <end position="33"/>
    </location>
</feature>
<dbReference type="Gene3D" id="2.30.110.10">
    <property type="entry name" value="Electron Transport, Fmn-binding Protein, Chain A"/>
    <property type="match status" value="1"/>
</dbReference>
<dbReference type="PANTHER" id="PTHR41913">
    <property type="entry name" value="DUF1684 DOMAIN-CONTAINING PROTEIN"/>
    <property type="match status" value="1"/>
</dbReference>
<dbReference type="InterPro" id="IPR002563">
    <property type="entry name" value="Flavin_Rdtase-like_dom"/>
</dbReference>
<comment type="caution">
    <text evidence="3">The sequence shown here is derived from an EMBL/GenBank/DDBJ whole genome shotgun (WGS) entry which is preliminary data.</text>
</comment>
<accession>A0A852R5S0</accession>
<evidence type="ECO:0000256" key="1">
    <source>
        <dbReference type="SAM" id="MobiDB-lite"/>
    </source>
</evidence>
<protein>
    <submittedName>
        <fullName evidence="3">Uncharacterized protein (DUF1684 family)/flavin reductase (DIM6/NTAB) family NADH-FMN oxidoreductase RutF</fullName>
    </submittedName>
</protein>
<gene>
    <name evidence="3" type="ORF">BJ960_000612</name>
</gene>
<dbReference type="Pfam" id="PF07920">
    <property type="entry name" value="DUF1684"/>
    <property type="match status" value="1"/>
</dbReference>
<evidence type="ECO:0000313" key="3">
    <source>
        <dbReference type="EMBL" id="NYD25809.1"/>
    </source>
</evidence>
<dbReference type="EMBL" id="JACCBD010000001">
    <property type="protein sequence ID" value="NYD25809.1"/>
    <property type="molecule type" value="Genomic_DNA"/>
</dbReference>
<dbReference type="PANTHER" id="PTHR41913:SF1">
    <property type="entry name" value="DUF1684 DOMAIN-CONTAINING PROTEIN"/>
    <property type="match status" value="1"/>
</dbReference>
<dbReference type="GO" id="GO:0016646">
    <property type="term" value="F:oxidoreductase activity, acting on the CH-NH group of donors, NAD or NADP as acceptor"/>
    <property type="evidence" value="ECO:0007669"/>
    <property type="project" value="UniProtKB-ARBA"/>
</dbReference>
<dbReference type="InterPro" id="IPR012349">
    <property type="entry name" value="Split_barrel_FMN-bd"/>
</dbReference>
<reference evidence="3 4" key="1">
    <citation type="submission" date="2020-07" db="EMBL/GenBank/DDBJ databases">
        <title>Sequencing the genomes of 1000 actinobacteria strains.</title>
        <authorList>
            <person name="Klenk H.-P."/>
        </authorList>
    </citation>
    <scope>NUCLEOTIDE SEQUENCE [LARGE SCALE GENOMIC DNA]</scope>
    <source>
        <strain evidence="3 4">DSM 17380</strain>
    </source>
</reference>
<proteinExistence type="predicted"/>
<evidence type="ECO:0000259" key="2">
    <source>
        <dbReference type="SMART" id="SM00903"/>
    </source>
</evidence>
<dbReference type="GO" id="GO:0010181">
    <property type="term" value="F:FMN binding"/>
    <property type="evidence" value="ECO:0007669"/>
    <property type="project" value="InterPro"/>
</dbReference>
<evidence type="ECO:0000313" key="4">
    <source>
        <dbReference type="Proteomes" id="UP000586095"/>
    </source>
</evidence>
<feature type="region of interest" description="Disordered" evidence="1">
    <location>
        <begin position="1"/>
        <end position="33"/>
    </location>
</feature>
<name>A0A852R5S0_9MICO</name>
<dbReference type="Proteomes" id="UP000586095">
    <property type="component" value="Unassembled WGS sequence"/>
</dbReference>
<dbReference type="AlphaFoldDB" id="A0A852R5S0"/>